<reference evidence="1 2" key="1">
    <citation type="submission" date="2018-12" db="EMBL/GenBank/DDBJ databases">
        <authorList>
            <consortium name="Pathogen Informatics"/>
        </authorList>
    </citation>
    <scope>NUCLEOTIDE SEQUENCE [LARGE SCALE GENOMIC DNA]</scope>
    <source>
        <strain evidence="1 2">NCTC13098</strain>
    </source>
</reference>
<dbReference type="Pfam" id="PF05926">
    <property type="entry name" value="Phage_GPL"/>
    <property type="match status" value="1"/>
</dbReference>
<organism evidence="1 2">
    <name type="scientific">Raoultella terrigena</name>
    <name type="common">Klebsiella terrigena</name>
    <dbReference type="NCBI Taxonomy" id="577"/>
    <lineage>
        <taxon>Bacteria</taxon>
        <taxon>Pseudomonadati</taxon>
        <taxon>Pseudomonadota</taxon>
        <taxon>Gammaproteobacteria</taxon>
        <taxon>Enterobacterales</taxon>
        <taxon>Enterobacteriaceae</taxon>
        <taxon>Klebsiella/Raoultella group</taxon>
        <taxon>Raoultella</taxon>
    </lineage>
</organism>
<dbReference type="KEGG" id="rtg:NCTC13098_02266"/>
<dbReference type="InterPro" id="IPR009225">
    <property type="entry name" value="Phage_head_completion_GpL"/>
</dbReference>
<sequence length="86" mass="9447">MTTLIINKNNEPQPGGVVVIPPPASDEPVIKNTFFFPDIDPKRVREGMRLEQTVAPARLREAIKTGIAETNAELFFVARAADCRGV</sequence>
<proteinExistence type="predicted"/>
<dbReference type="EMBL" id="LR131271">
    <property type="protein sequence ID" value="VDR25933.1"/>
    <property type="molecule type" value="Genomic_DNA"/>
</dbReference>
<dbReference type="Proteomes" id="UP000274346">
    <property type="component" value="Chromosome"/>
</dbReference>
<gene>
    <name evidence="1" type="ORF">NCTC13098_02266</name>
</gene>
<name>A0A3P8M2B9_RAOTE</name>
<dbReference type="AlphaFoldDB" id="A0A3P8M2B9"/>
<evidence type="ECO:0000313" key="1">
    <source>
        <dbReference type="EMBL" id="VDR25933.1"/>
    </source>
</evidence>
<evidence type="ECO:0000313" key="2">
    <source>
        <dbReference type="Proteomes" id="UP000274346"/>
    </source>
</evidence>
<protein>
    <submittedName>
        <fullName evidence="1">Phage head completion protein (GPL)</fullName>
    </submittedName>
</protein>
<accession>A0A3P8M2B9</accession>